<dbReference type="SUPFAM" id="SSF69572">
    <property type="entry name" value="Activating enzymes of the ubiquitin-like proteins"/>
    <property type="match status" value="1"/>
</dbReference>
<sequence>VESHPDSAHEDLRLDRPFPGLETYCDSLNLATMNKKDHSHTPWLVILYKYLQEWKQTHEGQTPKSYREKNQLKEMIKKGMRVNEEGVPEEEENFEEAVKHVNTAMVPTKVPSEVQLVLEDPCCLELHSESKPFWILCRALKDYVENEGQGCLPVRGSIPDMTADSERYIQLQTVYRERAAEDMVAITSRVHTILQELGRTCSTISESEIRTFCRNAAFLRVVRCRSLLDEYRNNSANTEELGMHIENEEEDDVVFYVLLRLVDRFYEEYNRYPGLDNDHVEPDIPKLKACLHKLLHDWGLSSTVKDDYIHEICRYGASELHSIASFMGGVAAQEAIKVLTCQFVPINNTFIYNGLRQTSTTVHL</sequence>
<dbReference type="Gene3D" id="3.40.50.720">
    <property type="entry name" value="NAD(P)-binding Rossmann-like Domain"/>
    <property type="match status" value="2"/>
</dbReference>
<proteinExistence type="predicted"/>
<dbReference type="Proteomes" id="UP001519460">
    <property type="component" value="Unassembled WGS sequence"/>
</dbReference>
<dbReference type="InterPro" id="IPR035985">
    <property type="entry name" value="Ubiquitin-activating_enz"/>
</dbReference>
<comment type="caution">
    <text evidence="1">The sequence shown here is derived from an EMBL/GenBank/DDBJ whole genome shotgun (WGS) entry which is preliminary data.</text>
</comment>
<evidence type="ECO:0000313" key="2">
    <source>
        <dbReference type="Proteomes" id="UP001519460"/>
    </source>
</evidence>
<accession>A0ABD0LZA8</accession>
<dbReference type="EMBL" id="JACVVK020000014">
    <property type="protein sequence ID" value="KAK7504555.1"/>
    <property type="molecule type" value="Genomic_DNA"/>
</dbReference>
<feature type="non-terminal residue" evidence="1">
    <location>
        <position position="1"/>
    </location>
</feature>
<organism evidence="1 2">
    <name type="scientific">Batillaria attramentaria</name>
    <dbReference type="NCBI Taxonomy" id="370345"/>
    <lineage>
        <taxon>Eukaryota</taxon>
        <taxon>Metazoa</taxon>
        <taxon>Spiralia</taxon>
        <taxon>Lophotrochozoa</taxon>
        <taxon>Mollusca</taxon>
        <taxon>Gastropoda</taxon>
        <taxon>Caenogastropoda</taxon>
        <taxon>Sorbeoconcha</taxon>
        <taxon>Cerithioidea</taxon>
        <taxon>Batillariidae</taxon>
        <taxon>Batillaria</taxon>
    </lineage>
</organism>
<protein>
    <recommendedName>
        <fullName evidence="3">NEDD8-activating enzyme E1 regulatory subunit</fullName>
    </recommendedName>
</protein>
<dbReference type="AlphaFoldDB" id="A0ABD0LZA8"/>
<name>A0ABD0LZA8_9CAEN</name>
<evidence type="ECO:0000313" key="1">
    <source>
        <dbReference type="EMBL" id="KAK7504555.1"/>
    </source>
</evidence>
<gene>
    <name evidence="1" type="ORF">BaRGS_00004041</name>
</gene>
<evidence type="ECO:0008006" key="3">
    <source>
        <dbReference type="Google" id="ProtNLM"/>
    </source>
</evidence>
<keyword evidence="2" id="KW-1185">Reference proteome</keyword>
<reference evidence="1 2" key="1">
    <citation type="journal article" date="2023" name="Sci. Data">
        <title>Genome assembly of the Korean intertidal mud-creeper Batillaria attramentaria.</title>
        <authorList>
            <person name="Patra A.K."/>
            <person name="Ho P.T."/>
            <person name="Jun S."/>
            <person name="Lee S.J."/>
            <person name="Kim Y."/>
            <person name="Won Y.J."/>
        </authorList>
    </citation>
    <scope>NUCLEOTIDE SEQUENCE [LARGE SCALE GENOMIC DNA]</scope>
    <source>
        <strain evidence="1">Wonlab-2016</strain>
    </source>
</reference>